<protein>
    <submittedName>
        <fullName evidence="1">Uncharacterized protein</fullName>
    </submittedName>
</protein>
<reference evidence="1 2" key="1">
    <citation type="journal article" date="2014" name="Agronomy (Basel)">
        <title>A Draft Genome Sequence for Ensete ventricosum, the Drought-Tolerant Tree Against Hunger.</title>
        <authorList>
            <person name="Harrison J."/>
            <person name="Moore K.A."/>
            <person name="Paszkiewicz K."/>
            <person name="Jones T."/>
            <person name="Grant M."/>
            <person name="Ambacheew D."/>
            <person name="Muzemil S."/>
            <person name="Studholme D.J."/>
        </authorList>
    </citation>
    <scope>NUCLEOTIDE SEQUENCE [LARGE SCALE GENOMIC DNA]</scope>
</reference>
<name>A0A426Z9T7_ENSVE</name>
<dbReference type="AlphaFoldDB" id="A0A426Z9T7"/>
<sequence>MELHALCAKPLHLLDGQGEHGTEADTTAAIAVGAHKDNGGGTHMDVATSGKENAVVPSDEPPLATNVGGCDSVISSMDPHEWDHRWRFFVSIYTTRYGEVREIANLKNSILMQGLVHGRRSVRGYTKARTKLGAMEYQNFLFSMKRIPL</sequence>
<proteinExistence type="predicted"/>
<evidence type="ECO:0000313" key="1">
    <source>
        <dbReference type="EMBL" id="RRT60757.1"/>
    </source>
</evidence>
<accession>A0A426Z9T7</accession>
<gene>
    <name evidence="1" type="ORF">B296_00033861</name>
</gene>
<organism evidence="1 2">
    <name type="scientific">Ensete ventricosum</name>
    <name type="common">Abyssinian banana</name>
    <name type="synonym">Musa ensete</name>
    <dbReference type="NCBI Taxonomy" id="4639"/>
    <lineage>
        <taxon>Eukaryota</taxon>
        <taxon>Viridiplantae</taxon>
        <taxon>Streptophyta</taxon>
        <taxon>Embryophyta</taxon>
        <taxon>Tracheophyta</taxon>
        <taxon>Spermatophyta</taxon>
        <taxon>Magnoliopsida</taxon>
        <taxon>Liliopsida</taxon>
        <taxon>Zingiberales</taxon>
        <taxon>Musaceae</taxon>
        <taxon>Ensete</taxon>
    </lineage>
</organism>
<comment type="caution">
    <text evidence="1">The sequence shown here is derived from an EMBL/GenBank/DDBJ whole genome shotgun (WGS) entry which is preliminary data.</text>
</comment>
<dbReference type="EMBL" id="AMZH03007656">
    <property type="protein sequence ID" value="RRT60757.1"/>
    <property type="molecule type" value="Genomic_DNA"/>
</dbReference>
<dbReference type="Proteomes" id="UP000287651">
    <property type="component" value="Unassembled WGS sequence"/>
</dbReference>
<evidence type="ECO:0000313" key="2">
    <source>
        <dbReference type="Proteomes" id="UP000287651"/>
    </source>
</evidence>